<dbReference type="RefSeq" id="WP_265508475.1">
    <property type="nucleotide sequence ID" value="NZ_JAOTBE010000080.1"/>
</dbReference>
<organism evidence="4 5">
    <name type="scientific">Paracoccus rhizosphaerae</name>
    <dbReference type="NCBI Taxonomy" id="1133347"/>
    <lineage>
        <taxon>Bacteria</taxon>
        <taxon>Pseudomonadati</taxon>
        <taxon>Pseudomonadota</taxon>
        <taxon>Alphaproteobacteria</taxon>
        <taxon>Rhodobacterales</taxon>
        <taxon>Paracoccaceae</taxon>
        <taxon>Paracoccus</taxon>
    </lineage>
</organism>
<dbReference type="PANTHER" id="PTHR43333">
    <property type="entry name" value="2-HACID_DH_C DOMAIN-CONTAINING PROTEIN"/>
    <property type="match status" value="1"/>
</dbReference>
<dbReference type="Gene3D" id="3.40.50.720">
    <property type="entry name" value="NAD(P)-binding Rossmann-like Domain"/>
    <property type="match status" value="2"/>
</dbReference>
<dbReference type="Proteomes" id="UP001589795">
    <property type="component" value="Unassembled WGS sequence"/>
</dbReference>
<sequence>MSMRPETIDGVYLCDTLDLERLFAPTLAQLPNLRMFRPEGVPDDADVRLAIAYRPRQGAFQAFPDLELVQSIAAGVDGILADRSLPPDVPVARVRDPEQASIMAGFAAWHVVWHHRNMRHYLDAARRGEWSRVSFNGLRAPSSTVVGVLGYGTMGRAVARALAGLGFDVRAASLFAHDEETAVCLLSGPDAPRRLAIESDILINLLPLTADTRGLIDADFLASMPQGSALIQLARGEHLDEVALLEALDRGHLSGASLDVFATEPLPPDHPFWTHPLVVVTPHEASVLPASAVAKALRDSLEDLRAGRTPRTAVDRRKGY</sequence>
<accession>A0ABV6CMP5</accession>
<evidence type="ECO:0000256" key="1">
    <source>
        <dbReference type="ARBA" id="ARBA00023002"/>
    </source>
</evidence>
<dbReference type="InterPro" id="IPR036291">
    <property type="entry name" value="NAD(P)-bd_dom_sf"/>
</dbReference>
<dbReference type="SUPFAM" id="SSF52283">
    <property type="entry name" value="Formate/glycerate dehydrogenase catalytic domain-like"/>
    <property type="match status" value="1"/>
</dbReference>
<name>A0ABV6CMP5_9RHOB</name>
<keyword evidence="1" id="KW-0560">Oxidoreductase</keyword>
<proteinExistence type="predicted"/>
<dbReference type="SUPFAM" id="SSF51735">
    <property type="entry name" value="NAD(P)-binding Rossmann-fold domains"/>
    <property type="match status" value="1"/>
</dbReference>
<comment type="caution">
    <text evidence="4">The sequence shown here is derived from an EMBL/GenBank/DDBJ whole genome shotgun (WGS) entry which is preliminary data.</text>
</comment>
<dbReference type="Pfam" id="PF02826">
    <property type="entry name" value="2-Hacid_dh_C"/>
    <property type="match status" value="1"/>
</dbReference>
<keyword evidence="2" id="KW-0520">NAD</keyword>
<evidence type="ECO:0000313" key="5">
    <source>
        <dbReference type="Proteomes" id="UP001589795"/>
    </source>
</evidence>
<feature type="domain" description="D-isomer specific 2-hydroxyacid dehydrogenase NAD-binding" evidence="3">
    <location>
        <begin position="111"/>
        <end position="284"/>
    </location>
</feature>
<dbReference type="InterPro" id="IPR006140">
    <property type="entry name" value="D-isomer_DH_NAD-bd"/>
</dbReference>
<evidence type="ECO:0000313" key="4">
    <source>
        <dbReference type="EMBL" id="MFC0202034.1"/>
    </source>
</evidence>
<evidence type="ECO:0000256" key="2">
    <source>
        <dbReference type="ARBA" id="ARBA00023027"/>
    </source>
</evidence>
<protein>
    <submittedName>
        <fullName evidence="4">NAD(P)-dependent oxidoreductase</fullName>
    </submittedName>
</protein>
<gene>
    <name evidence="4" type="ORF">ACFFIZ_17400</name>
</gene>
<reference evidence="4 5" key="1">
    <citation type="submission" date="2024-09" db="EMBL/GenBank/DDBJ databases">
        <authorList>
            <person name="Sun Q."/>
            <person name="Mori K."/>
        </authorList>
    </citation>
    <scope>NUCLEOTIDE SEQUENCE [LARGE SCALE GENOMIC DNA]</scope>
    <source>
        <strain evidence="4 5">CCM 7904</strain>
    </source>
</reference>
<evidence type="ECO:0000259" key="3">
    <source>
        <dbReference type="Pfam" id="PF02826"/>
    </source>
</evidence>
<keyword evidence="5" id="KW-1185">Reference proteome</keyword>
<dbReference type="PANTHER" id="PTHR43333:SF1">
    <property type="entry name" value="D-ISOMER SPECIFIC 2-HYDROXYACID DEHYDROGENASE NAD-BINDING DOMAIN-CONTAINING PROTEIN"/>
    <property type="match status" value="1"/>
</dbReference>
<dbReference type="EMBL" id="JBHLWQ010000163">
    <property type="protein sequence ID" value="MFC0202034.1"/>
    <property type="molecule type" value="Genomic_DNA"/>
</dbReference>